<evidence type="ECO:0000313" key="3">
    <source>
        <dbReference type="EMBL" id="RTE66193.1"/>
    </source>
</evidence>
<gene>
    <name evidence="3" type="ORF">EH243_08730</name>
</gene>
<comment type="caution">
    <text evidence="3">The sequence shown here is derived from an EMBL/GenBank/DDBJ whole genome shotgun (WGS) entry which is preliminary data.</text>
</comment>
<dbReference type="CDD" id="cd03396">
    <property type="entry name" value="PAP2_like_6"/>
    <property type="match status" value="1"/>
</dbReference>
<dbReference type="Pfam" id="PF01569">
    <property type="entry name" value="PAP2"/>
    <property type="match status" value="1"/>
</dbReference>
<feature type="transmembrane region" description="Helical" evidence="1">
    <location>
        <begin position="176"/>
        <end position="195"/>
    </location>
</feature>
<dbReference type="Proteomes" id="UP000283087">
    <property type="component" value="Unassembled WGS sequence"/>
</dbReference>
<dbReference type="SUPFAM" id="SSF48317">
    <property type="entry name" value="Acid phosphatase/Vanadium-dependent haloperoxidase"/>
    <property type="match status" value="1"/>
</dbReference>
<feature type="domain" description="Phosphatidic acid phosphatase type 2/haloperoxidase" evidence="2">
    <location>
        <begin position="97"/>
        <end position="226"/>
    </location>
</feature>
<feature type="transmembrane region" description="Helical" evidence="1">
    <location>
        <begin position="98"/>
        <end position="118"/>
    </location>
</feature>
<feature type="transmembrane region" description="Helical" evidence="1">
    <location>
        <begin position="207"/>
        <end position="225"/>
    </location>
</feature>
<keyword evidence="1" id="KW-0812">Transmembrane</keyword>
<proteinExistence type="predicted"/>
<evidence type="ECO:0000259" key="2">
    <source>
        <dbReference type="Pfam" id="PF01569"/>
    </source>
</evidence>
<protein>
    <submittedName>
        <fullName evidence="3">Phosphatase PAP2 family protein</fullName>
    </submittedName>
</protein>
<dbReference type="InterPro" id="IPR036938">
    <property type="entry name" value="PAP2/HPO_sf"/>
</dbReference>
<dbReference type="InterPro" id="IPR000326">
    <property type="entry name" value="PAP2/HPO"/>
</dbReference>
<feature type="transmembrane region" description="Helical" evidence="1">
    <location>
        <begin position="68"/>
        <end position="86"/>
    </location>
</feature>
<keyword evidence="1" id="KW-0472">Membrane</keyword>
<keyword evidence="4" id="KW-1185">Reference proteome</keyword>
<feature type="transmembrane region" description="Helical" evidence="1">
    <location>
        <begin position="12"/>
        <end position="29"/>
    </location>
</feature>
<dbReference type="Gene3D" id="1.20.144.10">
    <property type="entry name" value="Phosphatidic acid phosphatase type 2/haloperoxidase"/>
    <property type="match status" value="1"/>
</dbReference>
<name>A0A430KS88_9GAMM</name>
<evidence type="ECO:0000313" key="4">
    <source>
        <dbReference type="Proteomes" id="UP000283087"/>
    </source>
</evidence>
<evidence type="ECO:0000256" key="1">
    <source>
        <dbReference type="SAM" id="Phobius"/>
    </source>
</evidence>
<dbReference type="AlphaFoldDB" id="A0A430KS88"/>
<feature type="transmembrane region" description="Helical" evidence="1">
    <location>
        <begin position="138"/>
        <end position="169"/>
    </location>
</feature>
<sequence length="246" mass="27760">MGTHHSMNRSLYYHWIIPLPLLLIATYLLDVQGFDLRLADAIYAFEGGSWNLHNSWLLETVIHNGGRMLVGALILLNLGALASTWLSHRMRSYRVGLAYLLGAVITSLLIVSSLKGITHISCPWDFQRYGGKQFYTPIINAIFGSGTVRCFPAGHASGGYAWVALYFFCRLYKPQWRMAALSVGLLLGMAFGLSQQFRGAHFLSHDLWTLAICWYTALASYHCCFRHHTVAEYAIRKDQRLNADKV</sequence>
<reference evidence="3 4" key="1">
    <citation type="submission" date="2018-11" db="EMBL/GenBank/DDBJ databases">
        <title>The draft genome sequence of Amphritea opalescens ANRC-JH13T.</title>
        <authorList>
            <person name="Fang Z."/>
            <person name="Zhang Y."/>
            <person name="Han X."/>
        </authorList>
    </citation>
    <scope>NUCLEOTIDE SEQUENCE [LARGE SCALE GENOMIC DNA]</scope>
    <source>
        <strain evidence="3 4">ANRC-JH13</strain>
    </source>
</reference>
<keyword evidence="1" id="KW-1133">Transmembrane helix</keyword>
<organism evidence="3 4">
    <name type="scientific">Amphritea opalescens</name>
    <dbReference type="NCBI Taxonomy" id="2490544"/>
    <lineage>
        <taxon>Bacteria</taxon>
        <taxon>Pseudomonadati</taxon>
        <taxon>Pseudomonadota</taxon>
        <taxon>Gammaproteobacteria</taxon>
        <taxon>Oceanospirillales</taxon>
        <taxon>Oceanospirillaceae</taxon>
        <taxon>Amphritea</taxon>
    </lineage>
</organism>
<accession>A0A430KS88</accession>
<dbReference type="OrthoDB" id="7348799at2"/>
<dbReference type="EMBL" id="RQXW01000006">
    <property type="protein sequence ID" value="RTE66193.1"/>
    <property type="molecule type" value="Genomic_DNA"/>
</dbReference>